<dbReference type="FunFam" id="2.60.40.150:FF:000237">
    <property type="entry name" value="Synaptotagmin 15"/>
    <property type="match status" value="1"/>
</dbReference>
<dbReference type="CDD" id="cd08409">
    <property type="entry name" value="C2B_Synaptotagmin-15"/>
    <property type="match status" value="1"/>
</dbReference>
<feature type="domain" description="C2" evidence="4">
    <location>
        <begin position="274"/>
        <end position="395"/>
    </location>
</feature>
<feature type="non-terminal residue" evidence="5">
    <location>
        <position position="1"/>
    </location>
</feature>
<dbReference type="GO" id="GO:0070382">
    <property type="term" value="C:exocytic vesicle"/>
    <property type="evidence" value="ECO:0007669"/>
    <property type="project" value="TreeGrafter"/>
</dbReference>
<dbReference type="Proteomes" id="UP000613066">
    <property type="component" value="Unassembled WGS sequence"/>
</dbReference>
<dbReference type="InterPro" id="IPR035892">
    <property type="entry name" value="C2_domain_sf"/>
</dbReference>
<dbReference type="GO" id="GO:0017156">
    <property type="term" value="P:calcium-ion regulated exocytosis"/>
    <property type="evidence" value="ECO:0007669"/>
    <property type="project" value="TreeGrafter"/>
</dbReference>
<dbReference type="OrthoDB" id="10259057at2759"/>
<sequence>EQVLTVAGGVIAGILLFVLIGITAYLLWKKFCLLYSYEELTSPVKTTSVNAIVQDQLPSEIQQESTRSKSVPFIIPPTLHEQDWINLTNEEQIQEDSNPCMIPQSGPRSSFHSLAGAYVVGTINPELYKFPEDKSETDFPEGNIGRLWSSIEYKQASERLLVSLIKARKLQSPADSCSPFVKIYLLPDERCYLQSKIKHKTLNPQFDENFVFQVSSKMLLQSTLKFLVYHVDKQKHHHLLGHVIFPLKNETLTDDSKVVIWRDLEKENLETPSEHGDIQFSLSYNEYLGRLTVVVLRARGLKLQDESRAVSVHVKVSLMNHTKLIRSKKTAAVLGSPNPVYNESFSFKANQTELDTASLSISVLQNIEQEKTRVLGCVVVGPFMYSRGKELEHWNEMISKPKELVKRWHPLCCST</sequence>
<keyword evidence="2" id="KW-0677">Repeat</keyword>
<organism evidence="5 6">
    <name type="scientific">Penelope pileata</name>
    <dbReference type="NCBI Taxonomy" id="1118817"/>
    <lineage>
        <taxon>Eukaryota</taxon>
        <taxon>Metazoa</taxon>
        <taxon>Chordata</taxon>
        <taxon>Craniata</taxon>
        <taxon>Vertebrata</taxon>
        <taxon>Euteleostomi</taxon>
        <taxon>Archelosauria</taxon>
        <taxon>Archosauria</taxon>
        <taxon>Dinosauria</taxon>
        <taxon>Saurischia</taxon>
        <taxon>Theropoda</taxon>
        <taxon>Coelurosauria</taxon>
        <taxon>Aves</taxon>
        <taxon>Neognathae</taxon>
        <taxon>Galloanserae</taxon>
        <taxon>Galliformes</taxon>
        <taxon>Cracidae</taxon>
        <taxon>Penelope</taxon>
    </lineage>
</organism>
<dbReference type="Gene3D" id="2.60.40.150">
    <property type="entry name" value="C2 domain"/>
    <property type="match status" value="2"/>
</dbReference>
<protein>
    <submittedName>
        <fullName evidence="5">SYT15 protein</fullName>
    </submittedName>
</protein>
<proteinExistence type="inferred from homology"/>
<evidence type="ECO:0000313" key="6">
    <source>
        <dbReference type="Proteomes" id="UP000613066"/>
    </source>
</evidence>
<dbReference type="GO" id="GO:0000149">
    <property type="term" value="F:SNARE binding"/>
    <property type="evidence" value="ECO:0007669"/>
    <property type="project" value="TreeGrafter"/>
</dbReference>
<dbReference type="AlphaFoldDB" id="A0A851P6X6"/>
<dbReference type="GO" id="GO:0001786">
    <property type="term" value="F:phosphatidylserine binding"/>
    <property type="evidence" value="ECO:0007669"/>
    <property type="project" value="TreeGrafter"/>
</dbReference>
<dbReference type="GO" id="GO:0030276">
    <property type="term" value="F:clathrin binding"/>
    <property type="evidence" value="ECO:0007669"/>
    <property type="project" value="TreeGrafter"/>
</dbReference>
<keyword evidence="6" id="KW-1185">Reference proteome</keyword>
<evidence type="ECO:0000259" key="4">
    <source>
        <dbReference type="PROSITE" id="PS50004"/>
    </source>
</evidence>
<keyword evidence="3" id="KW-1133">Transmembrane helix</keyword>
<dbReference type="FunFam" id="2.60.40.150:FF:000101">
    <property type="entry name" value="Synaptotagmin 13"/>
    <property type="match status" value="1"/>
</dbReference>
<name>A0A851P6X6_9GALL</name>
<dbReference type="GO" id="GO:0005544">
    <property type="term" value="F:calcium-dependent phospholipid binding"/>
    <property type="evidence" value="ECO:0007669"/>
    <property type="project" value="TreeGrafter"/>
</dbReference>
<gene>
    <name evidence="5" type="primary">Syt15</name>
    <name evidence="5" type="ORF">PENPIL_R08291</name>
</gene>
<feature type="transmembrane region" description="Helical" evidence="3">
    <location>
        <begin position="6"/>
        <end position="28"/>
    </location>
</feature>
<evidence type="ECO:0000313" key="5">
    <source>
        <dbReference type="EMBL" id="NXC47907.1"/>
    </source>
</evidence>
<dbReference type="PROSITE" id="PS50004">
    <property type="entry name" value="C2"/>
    <property type="match status" value="2"/>
</dbReference>
<dbReference type="EMBL" id="WBMW01004678">
    <property type="protein sequence ID" value="NXC47907.1"/>
    <property type="molecule type" value="Genomic_DNA"/>
</dbReference>
<reference evidence="5" key="1">
    <citation type="submission" date="2019-09" db="EMBL/GenBank/DDBJ databases">
        <title>Bird 10,000 Genomes (B10K) Project - Family phase.</title>
        <authorList>
            <person name="Zhang G."/>
        </authorList>
    </citation>
    <scope>NUCLEOTIDE SEQUENCE</scope>
    <source>
        <strain evidence="5">B10K-DU-001-08</strain>
        <tissue evidence="5">Muscle</tissue>
    </source>
</reference>
<dbReference type="GO" id="GO:0005886">
    <property type="term" value="C:plasma membrane"/>
    <property type="evidence" value="ECO:0007669"/>
    <property type="project" value="TreeGrafter"/>
</dbReference>
<dbReference type="PANTHER" id="PTHR10024:SF234">
    <property type="entry name" value="SYNAPTOTAGMIN-15-RELATED"/>
    <property type="match status" value="1"/>
</dbReference>
<dbReference type="CDD" id="cd08390">
    <property type="entry name" value="C2A_Synaptotagmin-15-17"/>
    <property type="match status" value="1"/>
</dbReference>
<feature type="domain" description="C2" evidence="4">
    <location>
        <begin position="143"/>
        <end position="262"/>
    </location>
</feature>
<evidence type="ECO:0000256" key="1">
    <source>
        <dbReference type="ARBA" id="ARBA00006996"/>
    </source>
</evidence>
<dbReference type="InterPro" id="IPR047897">
    <property type="entry name" value="Synaptotagmin-15/17_C2A"/>
</dbReference>
<dbReference type="SUPFAM" id="SSF49562">
    <property type="entry name" value="C2 domain (Calcium/lipid-binding domain, CaLB)"/>
    <property type="match status" value="2"/>
</dbReference>
<feature type="non-terminal residue" evidence="5">
    <location>
        <position position="415"/>
    </location>
</feature>
<evidence type="ECO:0000256" key="3">
    <source>
        <dbReference type="SAM" id="Phobius"/>
    </source>
</evidence>
<dbReference type="InterPro" id="IPR000008">
    <property type="entry name" value="C2_dom"/>
</dbReference>
<dbReference type="GO" id="GO:0005509">
    <property type="term" value="F:calcium ion binding"/>
    <property type="evidence" value="ECO:0007669"/>
    <property type="project" value="TreeGrafter"/>
</dbReference>
<keyword evidence="3" id="KW-0812">Transmembrane</keyword>
<dbReference type="Pfam" id="PF00168">
    <property type="entry name" value="C2"/>
    <property type="match status" value="2"/>
</dbReference>
<comment type="caution">
    <text evidence="5">The sequence shown here is derived from an EMBL/GenBank/DDBJ whole genome shotgun (WGS) entry which is preliminary data.</text>
</comment>
<evidence type="ECO:0000256" key="2">
    <source>
        <dbReference type="ARBA" id="ARBA00022737"/>
    </source>
</evidence>
<comment type="similarity">
    <text evidence="1">Belongs to the synaptotagmin family.</text>
</comment>
<dbReference type="SMART" id="SM00239">
    <property type="entry name" value="C2"/>
    <property type="match status" value="2"/>
</dbReference>
<keyword evidence="3" id="KW-0472">Membrane</keyword>
<dbReference type="PANTHER" id="PTHR10024">
    <property type="entry name" value="SYNAPTOTAGMIN"/>
    <property type="match status" value="1"/>
</dbReference>
<accession>A0A851P6X6</accession>